<dbReference type="HAMAP" id="MF_01322">
    <property type="entry name" value="RNApol_bact_RpoC"/>
    <property type="match status" value="1"/>
</dbReference>
<keyword evidence="14" id="KW-0175">Coiled coil</keyword>
<dbReference type="FunFam" id="1.10.150.390:FF:000002">
    <property type="entry name" value="DNA-directed RNA polymerase subunit beta"/>
    <property type="match status" value="1"/>
</dbReference>
<feature type="binding site" evidence="12">
    <location>
        <position position="78"/>
    </location>
    <ligand>
        <name>Zn(2+)</name>
        <dbReference type="ChEBI" id="CHEBI:29105"/>
        <label>1</label>
    </ligand>
</feature>
<dbReference type="PANTHER" id="PTHR19376:SF54">
    <property type="entry name" value="DNA-DIRECTED RNA POLYMERASE SUBUNIT BETA"/>
    <property type="match status" value="1"/>
</dbReference>
<evidence type="ECO:0000256" key="13">
    <source>
        <dbReference type="RuleBase" id="RU004279"/>
    </source>
</evidence>
<evidence type="ECO:0000256" key="12">
    <source>
        <dbReference type="HAMAP-Rule" id="MF_01322"/>
    </source>
</evidence>
<dbReference type="InterPro" id="IPR038120">
    <property type="entry name" value="Rpb1_funnel_sf"/>
</dbReference>
<dbReference type="Gene3D" id="1.10.132.30">
    <property type="match status" value="1"/>
</dbReference>
<dbReference type="Pfam" id="PF04983">
    <property type="entry name" value="RNA_pol_Rpb1_3"/>
    <property type="match status" value="1"/>
</dbReference>
<evidence type="ECO:0000313" key="17">
    <source>
        <dbReference type="Proteomes" id="UP000334019"/>
    </source>
</evidence>
<evidence type="ECO:0000259" key="15">
    <source>
        <dbReference type="SMART" id="SM00663"/>
    </source>
</evidence>
<comment type="subunit">
    <text evidence="10 12">The RNAP catalytic core consists of 2 alpha, 1 beta, 1 beta' and 1 omega subunit. When a sigma factor is associated with the core the holoenzyme is formed, which can initiate transcription.</text>
</comment>
<dbReference type="Proteomes" id="UP000334019">
    <property type="component" value="Chromosome"/>
</dbReference>
<feature type="binding site" evidence="12">
    <location>
        <position position="62"/>
    </location>
    <ligand>
        <name>Zn(2+)</name>
        <dbReference type="ChEBI" id="CHEBI:29105"/>
        <label>1</label>
    </ligand>
</feature>
<dbReference type="Gene3D" id="2.40.50.100">
    <property type="match status" value="1"/>
</dbReference>
<feature type="binding site" evidence="12">
    <location>
        <position position="60"/>
    </location>
    <ligand>
        <name>Zn(2+)</name>
        <dbReference type="ChEBI" id="CHEBI:29105"/>
        <label>1</label>
    </ligand>
</feature>
<dbReference type="InterPro" id="IPR044893">
    <property type="entry name" value="RNA_pol_Rpb1_clamp_domain"/>
</dbReference>
<dbReference type="InterPro" id="IPR042102">
    <property type="entry name" value="RNA_pol_Rpb1_3_sf"/>
</dbReference>
<dbReference type="EC" id="2.7.7.6" evidence="12"/>
<evidence type="ECO:0000256" key="10">
    <source>
        <dbReference type="ARBA" id="ARBA00025935"/>
    </source>
</evidence>
<organism evidence="16 17">
    <name type="scientific">Actinomarinicola tropica</name>
    <dbReference type="NCBI Taxonomy" id="2789776"/>
    <lineage>
        <taxon>Bacteria</taxon>
        <taxon>Bacillati</taxon>
        <taxon>Actinomycetota</taxon>
        <taxon>Acidimicrobiia</taxon>
        <taxon>Acidimicrobiales</taxon>
        <taxon>Iamiaceae</taxon>
        <taxon>Actinomarinicola</taxon>
    </lineage>
</organism>
<dbReference type="CDD" id="cd01609">
    <property type="entry name" value="RNAP_beta'_N"/>
    <property type="match status" value="1"/>
</dbReference>
<dbReference type="InterPro" id="IPR007080">
    <property type="entry name" value="RNA_pol_Rpb1_1"/>
</dbReference>
<dbReference type="Gene3D" id="1.10.1790.20">
    <property type="match status" value="1"/>
</dbReference>
<keyword evidence="8 12" id="KW-0460">Magnesium</keyword>
<dbReference type="Pfam" id="PF05000">
    <property type="entry name" value="RNA_pol_Rpb1_4"/>
    <property type="match status" value="1"/>
</dbReference>
<feature type="binding site" evidence="12">
    <location>
        <position position="890"/>
    </location>
    <ligand>
        <name>Zn(2+)</name>
        <dbReference type="ChEBI" id="CHEBI:29105"/>
        <label>2</label>
    </ligand>
</feature>
<protein>
    <recommendedName>
        <fullName evidence="12">DNA-directed RNA polymerase subunit beta'</fullName>
        <shortName evidence="12">RNAP subunit beta'</shortName>
        <ecNumber evidence="12">2.7.7.6</ecNumber>
    </recommendedName>
    <alternativeName>
        <fullName evidence="12">RNA polymerase subunit beta'</fullName>
    </alternativeName>
    <alternativeName>
        <fullName evidence="12">Transcriptase subunit beta'</fullName>
    </alternativeName>
</protein>
<evidence type="ECO:0000313" key="16">
    <source>
        <dbReference type="EMBL" id="QGG93846.1"/>
    </source>
</evidence>
<dbReference type="RefSeq" id="WP_153757952.1">
    <property type="nucleotide sequence ID" value="NZ_CP045851.1"/>
</dbReference>
<dbReference type="Gene3D" id="2.40.40.20">
    <property type="match status" value="1"/>
</dbReference>
<feature type="domain" description="RNA polymerase N-terminal" evidence="15">
    <location>
        <begin position="329"/>
        <end position="608"/>
    </location>
</feature>
<reference evidence="16 17" key="1">
    <citation type="submission" date="2019-11" db="EMBL/GenBank/DDBJ databases">
        <authorList>
            <person name="He Y."/>
        </authorList>
    </citation>
    <scope>NUCLEOTIDE SEQUENCE [LARGE SCALE GENOMIC DNA]</scope>
    <source>
        <strain evidence="16 17">SCSIO 58843</strain>
    </source>
</reference>
<dbReference type="InterPro" id="IPR007083">
    <property type="entry name" value="RNA_pol_Rpb1_4"/>
</dbReference>
<keyword evidence="5 12" id="KW-0548">Nucleotidyltransferase</keyword>
<feature type="coiled-coil region" evidence="14">
    <location>
        <begin position="155"/>
        <end position="236"/>
    </location>
</feature>
<dbReference type="GO" id="GO:0003677">
    <property type="term" value="F:DNA binding"/>
    <property type="evidence" value="ECO:0007669"/>
    <property type="project" value="UniProtKB-UniRule"/>
</dbReference>
<comment type="function">
    <text evidence="1 12 13">DNA-dependent RNA polymerase catalyzes the transcription of DNA into RNA using the four ribonucleoside triphosphates as substrates.</text>
</comment>
<feature type="binding site" evidence="12">
    <location>
        <position position="975"/>
    </location>
    <ligand>
        <name>Zn(2+)</name>
        <dbReference type="ChEBI" id="CHEBI:29105"/>
        <label>2</label>
    </ligand>
</feature>
<feature type="binding site" evidence="12">
    <location>
        <position position="556"/>
    </location>
    <ligand>
        <name>Mg(2+)</name>
        <dbReference type="ChEBI" id="CHEBI:18420"/>
    </ligand>
</feature>
<dbReference type="GO" id="GO:0000428">
    <property type="term" value="C:DNA-directed RNA polymerase complex"/>
    <property type="evidence" value="ECO:0007669"/>
    <property type="project" value="UniProtKB-KW"/>
</dbReference>
<dbReference type="SUPFAM" id="SSF64484">
    <property type="entry name" value="beta and beta-prime subunits of DNA dependent RNA-polymerase"/>
    <property type="match status" value="1"/>
</dbReference>
<dbReference type="PANTHER" id="PTHR19376">
    <property type="entry name" value="DNA-DIRECTED RNA POLYMERASE"/>
    <property type="match status" value="1"/>
</dbReference>
<keyword evidence="6 12" id="KW-0479">Metal-binding</keyword>
<dbReference type="Gene3D" id="1.10.150.390">
    <property type="match status" value="1"/>
</dbReference>
<evidence type="ECO:0000256" key="9">
    <source>
        <dbReference type="ARBA" id="ARBA00023163"/>
    </source>
</evidence>
<dbReference type="SMART" id="SM00663">
    <property type="entry name" value="RPOLA_N"/>
    <property type="match status" value="1"/>
</dbReference>
<feature type="binding site" evidence="12">
    <location>
        <position position="968"/>
    </location>
    <ligand>
        <name>Zn(2+)</name>
        <dbReference type="ChEBI" id="CHEBI:29105"/>
        <label>2</label>
    </ligand>
</feature>
<dbReference type="Gene3D" id="1.10.40.90">
    <property type="match status" value="1"/>
</dbReference>
<dbReference type="FunFam" id="1.10.40.90:FF:000001">
    <property type="entry name" value="DNA-directed RNA polymerase subunit beta"/>
    <property type="match status" value="1"/>
</dbReference>
<dbReference type="Pfam" id="PF00623">
    <property type="entry name" value="RNA_pol_Rpb1_2"/>
    <property type="match status" value="1"/>
</dbReference>
<dbReference type="Gene3D" id="1.10.274.100">
    <property type="entry name" value="RNA polymerase Rpb1, domain 3"/>
    <property type="match status" value="2"/>
</dbReference>
<dbReference type="GO" id="GO:0008270">
    <property type="term" value="F:zinc ion binding"/>
    <property type="evidence" value="ECO:0007669"/>
    <property type="project" value="UniProtKB-UniRule"/>
</dbReference>
<evidence type="ECO:0000256" key="4">
    <source>
        <dbReference type="ARBA" id="ARBA00022679"/>
    </source>
</evidence>
<comment type="catalytic activity">
    <reaction evidence="11 12 13">
        <text>RNA(n) + a ribonucleoside 5'-triphosphate = RNA(n+1) + diphosphate</text>
        <dbReference type="Rhea" id="RHEA:21248"/>
        <dbReference type="Rhea" id="RHEA-COMP:14527"/>
        <dbReference type="Rhea" id="RHEA-COMP:17342"/>
        <dbReference type="ChEBI" id="CHEBI:33019"/>
        <dbReference type="ChEBI" id="CHEBI:61557"/>
        <dbReference type="ChEBI" id="CHEBI:140395"/>
        <dbReference type="EC" id="2.7.7.6"/>
    </reaction>
</comment>
<dbReference type="InterPro" id="IPR006592">
    <property type="entry name" value="RNA_pol_N"/>
</dbReference>
<evidence type="ECO:0000256" key="2">
    <source>
        <dbReference type="ARBA" id="ARBA00006460"/>
    </source>
</evidence>
<accession>A0A5Q2RHP5</accession>
<evidence type="ECO:0000256" key="8">
    <source>
        <dbReference type="ARBA" id="ARBA00022842"/>
    </source>
</evidence>
<name>A0A5Q2RHP5_9ACTN</name>
<dbReference type="InterPro" id="IPR012754">
    <property type="entry name" value="DNA-dir_RpoC_beta_prime_bact"/>
</dbReference>
<evidence type="ECO:0000256" key="1">
    <source>
        <dbReference type="ARBA" id="ARBA00004026"/>
    </source>
</evidence>
<feature type="binding site" evidence="12">
    <location>
        <position position="558"/>
    </location>
    <ligand>
        <name>Mg(2+)</name>
        <dbReference type="ChEBI" id="CHEBI:18420"/>
    </ligand>
</feature>
<dbReference type="EMBL" id="CP045851">
    <property type="protein sequence ID" value="QGG93846.1"/>
    <property type="molecule type" value="Genomic_DNA"/>
</dbReference>
<dbReference type="NCBIfam" id="NF011498">
    <property type="entry name" value="PRK14906.1"/>
    <property type="match status" value="1"/>
</dbReference>
<keyword evidence="4 12" id="KW-0808">Transferase</keyword>
<dbReference type="GO" id="GO:0006351">
    <property type="term" value="P:DNA-templated transcription"/>
    <property type="evidence" value="ECO:0007669"/>
    <property type="project" value="UniProtKB-UniRule"/>
</dbReference>
<evidence type="ECO:0000256" key="6">
    <source>
        <dbReference type="ARBA" id="ARBA00022723"/>
    </source>
</evidence>
<keyword evidence="9 12" id="KW-0804">Transcription</keyword>
<feature type="binding site" evidence="12">
    <location>
        <position position="75"/>
    </location>
    <ligand>
        <name>Zn(2+)</name>
        <dbReference type="ChEBI" id="CHEBI:29105"/>
        <label>1</label>
    </ligand>
</feature>
<dbReference type="GO" id="GO:0000287">
    <property type="term" value="F:magnesium ion binding"/>
    <property type="evidence" value="ECO:0007669"/>
    <property type="project" value="UniProtKB-UniRule"/>
</dbReference>
<sequence>MLDVNNFDQLRIGLATADSIRTWSNGEVKKPETINYRTLKPEKDGLFCEKIFGPTKDWECYCGKYKRVRFKGIICERCGVEVTRSKVRRERMGHIELAAPACHIWYLRGTRSWLAYLLMGTEAREELKAKQLEKVIYFAANLVTWVDEERRHEDLPNLEAELVGEREAIERERELELARIAEALEGEIAELEKEGAKDADLKARQRAAEKEMAAVRERYELELDVLQRAFDEFKDLFARKIIEDEMLWRELEDRYGEYFEGGMGAEAIKQLIDRIDLDEEEVKLREAIDPQDGQRPLSAQRKQKAIKRLKIVTAFNRRDDQGRRVNDPRAMILDVVPVIPPELRPMVQLDGGRFATSDLNDLYRRVINRNNRLKRLLDLGAPEIIVNNEKRMLQEAVDALFDNGRRGRPVTGPGNRPLKSLSDMLKGKQGRFRQNLLGKRVDYSGRSVIVVGPTLKLHQCGLPKLMALELFKPFVMKKLVDQELAQNIKSAKRMVERRRPQVWDVLEDVIKEHPVMLNRAPTLHRLGIQAFEPVLVEGKAIQIHPLVCTAFNADFDGDQMAVHLPLSAEAQAEARVLMLSANNVLSPAHGRPLVTPTQDMVIGAFYLTEHVAGATGEGKAFRNVHELERAYEAGEVSIHAEIEWRDPRHATTDEDGRRRYLTTTVGRVLFNELLPEDFGFVNEVVKKKHIGEIVDRLANDYPKADVARSLDAIKDTCFRFAAKSGLTVSIDDVKTPTEKREILERHEAEADKIETQFRRGIITDGERRQKEVEIWNDATDQVRAAMEESLKAQHFNPIDMMVGSGARGNMVQVRQIAGMRGLVANPRGDMIPRPIKSNFREGLAMLEYFIATPGARKGLVDTALRTADSGYLTRRLVDVAQELIIRSEDCSVEGEPVRGTWVEDVVPDTANKRSYLETRLFGRTLAADATLADGTVIPAGTEIGDAELEALRDDPELTRVRARSVLTCRADFGVCAACYGRSLATGKTIEMGEAVGVIAAQSIGEPGTQLTMRTFHTGGIAAGGDIAGGLPRVVELFEARSPKGKATLTRISGVVRIADDEGKGRTVTVVGDDGTEDSYTIPTLARLEVRDGDTVEAGDALVEGPRDPKELLEIKGVRETQGYLVDEVQKVYRDQGVSIADKHIELIVRQMTRRVAVQEPGDSEFLPGERVDQKVYADTNRMLVQEGKTAAEGRPELMGITKASLATDSWLSAASFQETTRVLTEAAIESRSDSLLGLKENIIIGKLIPAGTGLATYRDIETVAPEYQPMEYYSSDGEEQDLAGWLASNAEALEGDGADVIDLPTADESAS</sequence>
<comment type="similarity">
    <text evidence="2 12 13">Belongs to the RNA polymerase beta' chain family.</text>
</comment>
<keyword evidence="17" id="KW-1185">Reference proteome</keyword>
<evidence type="ECO:0000256" key="14">
    <source>
        <dbReference type="SAM" id="Coils"/>
    </source>
</evidence>
<dbReference type="KEGG" id="atq:GH723_01270"/>
<dbReference type="CDD" id="cd02655">
    <property type="entry name" value="RNAP_beta'_C"/>
    <property type="match status" value="1"/>
</dbReference>
<dbReference type="InterPro" id="IPR045867">
    <property type="entry name" value="DNA-dir_RpoC_beta_prime"/>
</dbReference>
<feature type="binding site" evidence="12">
    <location>
        <position position="554"/>
    </location>
    <ligand>
        <name>Mg(2+)</name>
        <dbReference type="ChEBI" id="CHEBI:18420"/>
    </ligand>
</feature>
<dbReference type="GO" id="GO:0003899">
    <property type="term" value="F:DNA-directed RNA polymerase activity"/>
    <property type="evidence" value="ECO:0007669"/>
    <property type="project" value="UniProtKB-UniRule"/>
</dbReference>
<comment type="cofactor">
    <cofactor evidence="12">
        <name>Mg(2+)</name>
        <dbReference type="ChEBI" id="CHEBI:18420"/>
    </cofactor>
    <text evidence="12">Binds 1 Mg(2+) ion per subunit.</text>
</comment>
<dbReference type="Gene3D" id="4.10.860.120">
    <property type="entry name" value="RNA polymerase II, clamp domain"/>
    <property type="match status" value="1"/>
</dbReference>
<keyword evidence="3 12" id="KW-0240">DNA-directed RNA polymerase</keyword>
<dbReference type="NCBIfam" id="TIGR02386">
    <property type="entry name" value="rpoC_TIGR"/>
    <property type="match status" value="1"/>
</dbReference>
<dbReference type="InterPro" id="IPR007066">
    <property type="entry name" value="RNA_pol_Rpb1_3"/>
</dbReference>
<proteinExistence type="inferred from homology"/>
<evidence type="ECO:0000256" key="3">
    <source>
        <dbReference type="ARBA" id="ARBA00022478"/>
    </source>
</evidence>
<gene>
    <name evidence="12" type="primary">rpoC</name>
    <name evidence="16" type="ORF">GH723_01270</name>
</gene>
<evidence type="ECO:0000256" key="5">
    <source>
        <dbReference type="ARBA" id="ARBA00022695"/>
    </source>
</evidence>
<keyword evidence="7 12" id="KW-0862">Zinc</keyword>
<dbReference type="InterPro" id="IPR000722">
    <property type="entry name" value="RNA_pol_asu"/>
</dbReference>
<evidence type="ECO:0000256" key="11">
    <source>
        <dbReference type="ARBA" id="ARBA00048552"/>
    </source>
</evidence>
<dbReference type="Pfam" id="PF04998">
    <property type="entry name" value="RNA_pol_Rpb1_5"/>
    <property type="match status" value="1"/>
</dbReference>
<evidence type="ECO:0000256" key="7">
    <source>
        <dbReference type="ARBA" id="ARBA00022833"/>
    </source>
</evidence>
<dbReference type="Pfam" id="PF04997">
    <property type="entry name" value="RNA_pol_Rpb1_1"/>
    <property type="match status" value="1"/>
</dbReference>
<comment type="cofactor">
    <cofactor evidence="12">
        <name>Zn(2+)</name>
        <dbReference type="ChEBI" id="CHEBI:29105"/>
    </cofactor>
    <text evidence="12">Binds 2 Zn(2+) ions per subunit.</text>
</comment>
<feature type="binding site" evidence="12">
    <location>
        <position position="978"/>
    </location>
    <ligand>
        <name>Zn(2+)</name>
        <dbReference type="ChEBI" id="CHEBI:29105"/>
        <label>2</label>
    </ligand>
</feature>
<dbReference type="InterPro" id="IPR007081">
    <property type="entry name" value="RNA_pol_Rpb1_5"/>
</dbReference>